<keyword evidence="4" id="KW-0547">Nucleotide-binding</keyword>
<evidence type="ECO:0000256" key="5">
    <source>
        <dbReference type="ARBA" id="ARBA00022777"/>
    </source>
</evidence>
<keyword evidence="6" id="KW-0067">ATP-binding</keyword>
<dbReference type="CDD" id="cd05387">
    <property type="entry name" value="BY-kinase"/>
    <property type="match status" value="1"/>
</dbReference>
<keyword evidence="5" id="KW-0418">Kinase</keyword>
<dbReference type="EMBL" id="MBTG01000015">
    <property type="protein sequence ID" value="OPH56701.1"/>
    <property type="molecule type" value="Genomic_DNA"/>
</dbReference>
<keyword evidence="7" id="KW-0829">Tyrosine-protein kinase</keyword>
<dbReference type="RefSeq" id="WP_079414163.1">
    <property type="nucleotide sequence ID" value="NZ_MBTG01000015.1"/>
</dbReference>
<evidence type="ECO:0000256" key="4">
    <source>
        <dbReference type="ARBA" id="ARBA00022741"/>
    </source>
</evidence>
<organism evidence="10 11">
    <name type="scientific">Paenibacillus ferrarius</name>
    <dbReference type="NCBI Taxonomy" id="1469647"/>
    <lineage>
        <taxon>Bacteria</taxon>
        <taxon>Bacillati</taxon>
        <taxon>Bacillota</taxon>
        <taxon>Bacilli</taxon>
        <taxon>Bacillales</taxon>
        <taxon>Paenibacillaceae</taxon>
        <taxon>Paenibacillus</taxon>
    </lineage>
</organism>
<dbReference type="InterPro" id="IPR050445">
    <property type="entry name" value="Bact_polysacc_biosynth/exp"/>
</dbReference>
<dbReference type="InterPro" id="IPR025669">
    <property type="entry name" value="AAA_dom"/>
</dbReference>
<reference evidence="11" key="1">
    <citation type="submission" date="2016-07" db="EMBL/GenBank/DDBJ databases">
        <authorList>
            <person name="Florea S."/>
            <person name="Webb J.S."/>
            <person name="Jaromczyk J."/>
            <person name="Schardl C.L."/>
        </authorList>
    </citation>
    <scope>NUCLEOTIDE SEQUENCE [LARGE SCALE GENOMIC DNA]</scope>
    <source>
        <strain evidence="11">CY1</strain>
    </source>
</reference>
<evidence type="ECO:0000256" key="3">
    <source>
        <dbReference type="ARBA" id="ARBA00022679"/>
    </source>
</evidence>
<dbReference type="Proteomes" id="UP000190626">
    <property type="component" value="Unassembled WGS sequence"/>
</dbReference>
<dbReference type="EC" id="2.7.10.2" evidence="2"/>
<comment type="similarity">
    <text evidence="1">Belongs to the CpsD/CapB family.</text>
</comment>
<evidence type="ECO:0000256" key="6">
    <source>
        <dbReference type="ARBA" id="ARBA00022840"/>
    </source>
</evidence>
<dbReference type="PANTHER" id="PTHR32309">
    <property type="entry name" value="TYROSINE-PROTEIN KINASE"/>
    <property type="match status" value="1"/>
</dbReference>
<dbReference type="SUPFAM" id="SSF52540">
    <property type="entry name" value="P-loop containing nucleoside triphosphate hydrolases"/>
    <property type="match status" value="1"/>
</dbReference>
<comment type="caution">
    <text evidence="10">The sequence shown here is derived from an EMBL/GenBank/DDBJ whole genome shotgun (WGS) entry which is preliminary data.</text>
</comment>
<comment type="catalytic activity">
    <reaction evidence="8">
        <text>L-tyrosyl-[protein] + ATP = O-phospho-L-tyrosyl-[protein] + ADP + H(+)</text>
        <dbReference type="Rhea" id="RHEA:10596"/>
        <dbReference type="Rhea" id="RHEA-COMP:10136"/>
        <dbReference type="Rhea" id="RHEA-COMP:20101"/>
        <dbReference type="ChEBI" id="CHEBI:15378"/>
        <dbReference type="ChEBI" id="CHEBI:30616"/>
        <dbReference type="ChEBI" id="CHEBI:46858"/>
        <dbReference type="ChEBI" id="CHEBI:61978"/>
        <dbReference type="ChEBI" id="CHEBI:456216"/>
        <dbReference type="EC" id="2.7.10.2"/>
    </reaction>
</comment>
<evidence type="ECO:0000256" key="1">
    <source>
        <dbReference type="ARBA" id="ARBA00007316"/>
    </source>
</evidence>
<dbReference type="Gene3D" id="3.40.50.300">
    <property type="entry name" value="P-loop containing nucleotide triphosphate hydrolases"/>
    <property type="match status" value="1"/>
</dbReference>
<dbReference type="Pfam" id="PF13614">
    <property type="entry name" value="AAA_31"/>
    <property type="match status" value="1"/>
</dbReference>
<dbReference type="PANTHER" id="PTHR32309:SF13">
    <property type="entry name" value="FERRIC ENTEROBACTIN TRANSPORT PROTEIN FEPE"/>
    <property type="match status" value="1"/>
</dbReference>
<dbReference type="GO" id="GO:0005524">
    <property type="term" value="F:ATP binding"/>
    <property type="evidence" value="ECO:0007669"/>
    <property type="project" value="UniProtKB-KW"/>
</dbReference>
<dbReference type="STRING" id="1469647.BC351_27555"/>
<dbReference type="GO" id="GO:0004715">
    <property type="term" value="F:non-membrane spanning protein tyrosine kinase activity"/>
    <property type="evidence" value="ECO:0007669"/>
    <property type="project" value="UniProtKB-EC"/>
</dbReference>
<dbReference type="OrthoDB" id="9794577at2"/>
<accession>A0A1V4HII2</accession>
<evidence type="ECO:0000256" key="8">
    <source>
        <dbReference type="ARBA" id="ARBA00051245"/>
    </source>
</evidence>
<keyword evidence="11" id="KW-1185">Reference proteome</keyword>
<gene>
    <name evidence="10" type="ORF">BC351_27555</name>
</gene>
<proteinExistence type="inferred from homology"/>
<dbReference type="InterPro" id="IPR027417">
    <property type="entry name" value="P-loop_NTPase"/>
</dbReference>
<keyword evidence="3" id="KW-0808">Transferase</keyword>
<evidence type="ECO:0000256" key="2">
    <source>
        <dbReference type="ARBA" id="ARBA00011903"/>
    </source>
</evidence>
<feature type="domain" description="AAA" evidence="9">
    <location>
        <begin position="41"/>
        <end position="183"/>
    </location>
</feature>
<evidence type="ECO:0000256" key="7">
    <source>
        <dbReference type="ARBA" id="ARBA00023137"/>
    </source>
</evidence>
<name>A0A1V4HII2_9BACL</name>
<evidence type="ECO:0000313" key="10">
    <source>
        <dbReference type="EMBL" id="OPH56701.1"/>
    </source>
</evidence>
<dbReference type="NCBIfam" id="TIGR01007">
    <property type="entry name" value="eps_fam"/>
    <property type="match status" value="1"/>
</dbReference>
<evidence type="ECO:0000259" key="9">
    <source>
        <dbReference type="Pfam" id="PF13614"/>
    </source>
</evidence>
<dbReference type="AlphaFoldDB" id="A0A1V4HII2"/>
<evidence type="ECO:0000313" key="11">
    <source>
        <dbReference type="Proteomes" id="UP000190626"/>
    </source>
</evidence>
<dbReference type="GO" id="GO:0005886">
    <property type="term" value="C:plasma membrane"/>
    <property type="evidence" value="ECO:0007669"/>
    <property type="project" value="TreeGrafter"/>
</dbReference>
<dbReference type="InterPro" id="IPR005702">
    <property type="entry name" value="Wzc-like_C"/>
</dbReference>
<sequence>MPKPSTNFPIMMKVNPHSPISEAYRSLRFNIECSALGQEAKIITVTSSGRGEGKTTTAINLAVAYAQIGKKVILLDADLRNPSIHLAFSQENDTGLTNYLGNQLALNETIRESYIENLSILTSGTLRQNPSELLASPKMDVLLAELRANYDMVIVDTPSVLTLTDAKVLAAKCDGVLLVVEYGKVKRQMAKKVKEELMLAKAKLIGIVLNEIKNYHVDAYL</sequence>
<protein>
    <recommendedName>
        <fullName evidence="2">non-specific protein-tyrosine kinase</fullName>
        <ecNumber evidence="2">2.7.10.2</ecNumber>
    </recommendedName>
</protein>